<sequence length="259" mass="29755">MIEVNVSINAPVLYCDETILGIEIGNGYSFEKNYIDNLPFKEEITDCRGDLTVDYLDSIKSDENGKYLICISKKDVYQIENQIKGPGVYTDKDMMCGNQVKAHNKLETDYLYKMFSLLHLFKEGNIGTKEIFLDNVFSIGFMKNILHNTSINVTRNTTDDRVFSLVPDEVMSCNQFLSDYHGSEYTIFKNCIDEFVWGLEQVDIATGFEQFTTALEMTLLDHHQRGKKRSTFQKSRSNAREYTDSNRPDVCENESILPS</sequence>
<feature type="region of interest" description="Disordered" evidence="1">
    <location>
        <begin position="226"/>
        <end position="259"/>
    </location>
</feature>
<evidence type="ECO:0000313" key="3">
    <source>
        <dbReference type="Proteomes" id="UP001357733"/>
    </source>
</evidence>
<name>A0AAW9MNG5_9FIRM</name>
<evidence type="ECO:0000313" key="2">
    <source>
        <dbReference type="EMBL" id="MEB3428541.1"/>
    </source>
</evidence>
<protein>
    <submittedName>
        <fullName evidence="2">Uncharacterized protein</fullName>
    </submittedName>
</protein>
<dbReference type="Proteomes" id="UP001357733">
    <property type="component" value="Unassembled WGS sequence"/>
</dbReference>
<dbReference type="AlphaFoldDB" id="A0AAW9MNG5"/>
<comment type="caution">
    <text evidence="2">The sequence shown here is derived from an EMBL/GenBank/DDBJ whole genome shotgun (WGS) entry which is preliminary data.</text>
</comment>
<organism evidence="2 3">
    <name type="scientific">Citroniella saccharovorans</name>
    <dbReference type="NCBI Taxonomy" id="2053367"/>
    <lineage>
        <taxon>Bacteria</taxon>
        <taxon>Bacillati</taxon>
        <taxon>Bacillota</taxon>
        <taxon>Tissierellia</taxon>
        <taxon>Tissierellales</taxon>
        <taxon>Peptoniphilaceae</taxon>
        <taxon>Citroniella</taxon>
    </lineage>
</organism>
<gene>
    <name evidence="2" type="ORF">VLK81_00540</name>
</gene>
<reference evidence="2 3" key="1">
    <citation type="submission" date="2024-01" db="EMBL/GenBank/DDBJ databases">
        <title>Complete genome sequence of Citroniella saccharovorans strain M6.X9, isolated from human fecal sample.</title>
        <authorList>
            <person name="Cheng G."/>
            <person name="Westerholm M."/>
            <person name="Schnurer A."/>
        </authorList>
    </citation>
    <scope>NUCLEOTIDE SEQUENCE [LARGE SCALE GENOMIC DNA]</scope>
    <source>
        <strain evidence="2 3">DSM 29873</strain>
    </source>
</reference>
<keyword evidence="3" id="KW-1185">Reference proteome</keyword>
<proteinExistence type="predicted"/>
<accession>A0AAW9MNG5</accession>
<dbReference type="EMBL" id="JAYKOT010000001">
    <property type="protein sequence ID" value="MEB3428541.1"/>
    <property type="molecule type" value="Genomic_DNA"/>
</dbReference>
<evidence type="ECO:0000256" key="1">
    <source>
        <dbReference type="SAM" id="MobiDB-lite"/>
    </source>
</evidence>
<dbReference type="RefSeq" id="WP_324618621.1">
    <property type="nucleotide sequence ID" value="NZ_JAYKOT010000001.1"/>
</dbReference>
<feature type="compositionally biased region" description="Basic and acidic residues" evidence="1">
    <location>
        <begin position="238"/>
        <end position="250"/>
    </location>
</feature>